<comment type="caution">
    <text evidence="1">The sequence shown here is derived from an EMBL/GenBank/DDBJ whole genome shotgun (WGS) entry which is preliminary data.</text>
</comment>
<accession>C9LJM5</accession>
<gene>
    <name evidence="1" type="ORF">GCWU000325_02437</name>
</gene>
<dbReference type="AlphaFoldDB" id="C9LJM5"/>
<name>C9LJM5_9BACT</name>
<dbReference type="STRING" id="626522.GCWU000325_02437"/>
<organism evidence="1 2">
    <name type="scientific">Alloprevotella tannerae ATCC 51259</name>
    <dbReference type="NCBI Taxonomy" id="626522"/>
    <lineage>
        <taxon>Bacteria</taxon>
        <taxon>Pseudomonadati</taxon>
        <taxon>Bacteroidota</taxon>
        <taxon>Bacteroidia</taxon>
        <taxon>Bacteroidales</taxon>
        <taxon>Prevotellaceae</taxon>
        <taxon>Alloprevotella</taxon>
    </lineage>
</organism>
<reference evidence="1" key="1">
    <citation type="submission" date="2009-09" db="EMBL/GenBank/DDBJ databases">
        <authorList>
            <person name="Weinstock G."/>
            <person name="Sodergren E."/>
            <person name="Clifton S."/>
            <person name="Fulton L."/>
            <person name="Fulton B."/>
            <person name="Courtney L."/>
            <person name="Fronick C."/>
            <person name="Harrison M."/>
            <person name="Strong C."/>
            <person name="Farmer C."/>
            <person name="Delahaunty K."/>
            <person name="Markovic C."/>
            <person name="Hall O."/>
            <person name="Minx P."/>
            <person name="Tomlinson C."/>
            <person name="Mitreva M."/>
            <person name="Nelson J."/>
            <person name="Hou S."/>
            <person name="Wollam A."/>
            <person name="Pepin K.H."/>
            <person name="Johnson M."/>
            <person name="Bhonagiri V."/>
            <person name="Nash W.E."/>
            <person name="Warren W."/>
            <person name="Chinwalla A."/>
            <person name="Mardis E.R."/>
            <person name="Wilson R.K."/>
        </authorList>
    </citation>
    <scope>NUCLEOTIDE SEQUENCE [LARGE SCALE GENOMIC DNA]</scope>
    <source>
        <strain evidence="1">ATCC 51259</strain>
    </source>
</reference>
<proteinExistence type="predicted"/>
<protein>
    <submittedName>
        <fullName evidence="1">Uncharacterized protein</fullName>
    </submittedName>
</protein>
<keyword evidence="2" id="KW-1185">Reference proteome</keyword>
<dbReference type="Proteomes" id="UP000003460">
    <property type="component" value="Unassembled WGS sequence"/>
</dbReference>
<dbReference type="EMBL" id="ACIJ02000028">
    <property type="protein sequence ID" value="EEX70396.1"/>
    <property type="molecule type" value="Genomic_DNA"/>
</dbReference>
<dbReference type="HOGENOM" id="CLU_3220338_0_0_10"/>
<sequence>MGREKAVICYKSAKSTAFFSNDQENALRLPSRQAAQGWAKSADE</sequence>
<evidence type="ECO:0000313" key="2">
    <source>
        <dbReference type="Proteomes" id="UP000003460"/>
    </source>
</evidence>
<evidence type="ECO:0000313" key="1">
    <source>
        <dbReference type="EMBL" id="EEX70396.1"/>
    </source>
</evidence>